<dbReference type="Proteomes" id="UP000309340">
    <property type="component" value="Unassembled WGS sequence"/>
</dbReference>
<gene>
    <name evidence="1" type="ORF">B0A55_04355</name>
</gene>
<sequence length="264" mass="30211">MASRANPAHFCFFDLAVELRNKIYRYATTETQTTTIHGVLSKGCRVQLLQVSRRFKDEYEAEVYRYARLTRHNERHGEGRDLRGVGADNSTTTLRFLQHLTFRVTLYFGTLEDAQGSLPALLSMLPALRTLHVQLELDLEDVRMMIDYDDVDRIEAVRRVDVAALRNLFAPQFSVTGLISAGRHVAVSQESLLNGRLFEAILAGEDRRTVRWLFTEGHNCIRYRATLSSGPYAFLGIGLEFIEASGEVDLEEAAREHLEYRRQR</sequence>
<proteinExistence type="predicted"/>
<evidence type="ECO:0000313" key="2">
    <source>
        <dbReference type="Proteomes" id="UP000309340"/>
    </source>
</evidence>
<accession>A0A4U0XSW2</accession>
<organism evidence="1 2">
    <name type="scientific">Friedmanniomyces simplex</name>
    <dbReference type="NCBI Taxonomy" id="329884"/>
    <lineage>
        <taxon>Eukaryota</taxon>
        <taxon>Fungi</taxon>
        <taxon>Dikarya</taxon>
        <taxon>Ascomycota</taxon>
        <taxon>Pezizomycotina</taxon>
        <taxon>Dothideomycetes</taxon>
        <taxon>Dothideomycetidae</taxon>
        <taxon>Mycosphaerellales</taxon>
        <taxon>Teratosphaeriaceae</taxon>
        <taxon>Friedmanniomyces</taxon>
    </lineage>
</organism>
<keyword evidence="2" id="KW-1185">Reference proteome</keyword>
<comment type="caution">
    <text evidence="1">The sequence shown here is derived from an EMBL/GenBank/DDBJ whole genome shotgun (WGS) entry which is preliminary data.</text>
</comment>
<reference evidence="1 2" key="1">
    <citation type="submission" date="2017-03" db="EMBL/GenBank/DDBJ databases">
        <title>Genomes of endolithic fungi from Antarctica.</title>
        <authorList>
            <person name="Coleine C."/>
            <person name="Masonjones S."/>
            <person name="Stajich J.E."/>
        </authorList>
    </citation>
    <scope>NUCLEOTIDE SEQUENCE [LARGE SCALE GENOMIC DNA]</scope>
    <source>
        <strain evidence="1 2">CCFEE 5184</strain>
    </source>
</reference>
<evidence type="ECO:0008006" key="3">
    <source>
        <dbReference type="Google" id="ProtNLM"/>
    </source>
</evidence>
<evidence type="ECO:0000313" key="1">
    <source>
        <dbReference type="EMBL" id="TKA79727.1"/>
    </source>
</evidence>
<dbReference type="AlphaFoldDB" id="A0A4U0XSW2"/>
<dbReference type="EMBL" id="NAJQ01000083">
    <property type="protein sequence ID" value="TKA79727.1"/>
    <property type="molecule type" value="Genomic_DNA"/>
</dbReference>
<name>A0A4U0XSW2_9PEZI</name>
<dbReference type="OrthoDB" id="3822230at2759"/>
<protein>
    <recommendedName>
        <fullName evidence="3">F-box domain-containing protein</fullName>
    </recommendedName>
</protein>